<name>A0ABP9B4R3_9SPHI</name>
<keyword evidence="3" id="KW-1185">Reference proteome</keyword>
<accession>A0ABP9B4R3</accession>
<dbReference type="EMBL" id="BAABIQ010000018">
    <property type="protein sequence ID" value="GAA4789632.1"/>
    <property type="molecule type" value="Genomic_DNA"/>
</dbReference>
<dbReference type="Proteomes" id="UP001501411">
    <property type="component" value="Unassembled WGS sequence"/>
</dbReference>
<feature type="domain" description="DUF6883" evidence="1">
    <location>
        <begin position="2"/>
        <end position="83"/>
    </location>
</feature>
<protein>
    <recommendedName>
        <fullName evidence="1">DUF6883 domain-containing protein</fullName>
    </recommendedName>
</protein>
<sequence length="83" mass="9064">MGASKAAWFEKALGFTKANADQLAKQLVFDASKAVETAVTKYRTQYNQVISVTGANGRVINVTTAWIKNNDDVIRLVTAFPTK</sequence>
<evidence type="ECO:0000259" key="1">
    <source>
        <dbReference type="Pfam" id="PF21814"/>
    </source>
</evidence>
<proteinExistence type="predicted"/>
<comment type="caution">
    <text evidence="2">The sequence shown here is derived from an EMBL/GenBank/DDBJ whole genome shotgun (WGS) entry which is preliminary data.</text>
</comment>
<dbReference type="Pfam" id="PF21814">
    <property type="entry name" value="DUF6883"/>
    <property type="match status" value="1"/>
</dbReference>
<evidence type="ECO:0000313" key="3">
    <source>
        <dbReference type="Proteomes" id="UP001501411"/>
    </source>
</evidence>
<gene>
    <name evidence="2" type="ORF">GCM10023231_17050</name>
</gene>
<dbReference type="InterPro" id="IPR049250">
    <property type="entry name" value="DUF6883"/>
</dbReference>
<evidence type="ECO:0000313" key="2">
    <source>
        <dbReference type="EMBL" id="GAA4789632.1"/>
    </source>
</evidence>
<organism evidence="2 3">
    <name type="scientific">Olivibacter ginsenosidimutans</name>
    <dbReference type="NCBI Taxonomy" id="1176537"/>
    <lineage>
        <taxon>Bacteria</taxon>
        <taxon>Pseudomonadati</taxon>
        <taxon>Bacteroidota</taxon>
        <taxon>Sphingobacteriia</taxon>
        <taxon>Sphingobacteriales</taxon>
        <taxon>Sphingobacteriaceae</taxon>
        <taxon>Olivibacter</taxon>
    </lineage>
</organism>
<reference evidence="3" key="1">
    <citation type="journal article" date="2019" name="Int. J. Syst. Evol. Microbiol.">
        <title>The Global Catalogue of Microorganisms (GCM) 10K type strain sequencing project: providing services to taxonomists for standard genome sequencing and annotation.</title>
        <authorList>
            <consortium name="The Broad Institute Genomics Platform"/>
            <consortium name="The Broad Institute Genome Sequencing Center for Infectious Disease"/>
            <person name="Wu L."/>
            <person name="Ma J."/>
        </authorList>
    </citation>
    <scope>NUCLEOTIDE SEQUENCE [LARGE SCALE GENOMIC DNA]</scope>
    <source>
        <strain evidence="3">JCM 18200</strain>
    </source>
</reference>